<accession>A0A9W8PIC4</accession>
<keyword evidence="3" id="KW-1185">Reference proteome</keyword>
<feature type="compositionally biased region" description="Polar residues" evidence="1">
    <location>
        <begin position="381"/>
        <end position="393"/>
    </location>
</feature>
<feature type="compositionally biased region" description="Polar residues" evidence="1">
    <location>
        <begin position="170"/>
        <end position="197"/>
    </location>
</feature>
<feature type="compositionally biased region" description="Polar residues" evidence="1">
    <location>
        <begin position="29"/>
        <end position="72"/>
    </location>
</feature>
<feature type="compositionally biased region" description="Polar residues" evidence="1">
    <location>
        <begin position="222"/>
        <end position="232"/>
    </location>
</feature>
<dbReference type="OrthoDB" id="5084844at2759"/>
<feature type="compositionally biased region" description="Acidic residues" evidence="1">
    <location>
        <begin position="705"/>
        <end position="716"/>
    </location>
</feature>
<feature type="compositionally biased region" description="Polar residues" evidence="1">
    <location>
        <begin position="1132"/>
        <end position="1145"/>
    </location>
</feature>
<dbReference type="EMBL" id="JAPDHF010000016">
    <property type="protein sequence ID" value="KAJ4007851.1"/>
    <property type="molecule type" value="Genomic_DNA"/>
</dbReference>
<comment type="caution">
    <text evidence="2">The sequence shown here is derived from an EMBL/GenBank/DDBJ whole genome shotgun (WGS) entry which is preliminary data.</text>
</comment>
<organism evidence="2 3">
    <name type="scientific">Fusarium irregulare</name>
    <dbReference type="NCBI Taxonomy" id="2494466"/>
    <lineage>
        <taxon>Eukaryota</taxon>
        <taxon>Fungi</taxon>
        <taxon>Dikarya</taxon>
        <taxon>Ascomycota</taxon>
        <taxon>Pezizomycotina</taxon>
        <taxon>Sordariomycetes</taxon>
        <taxon>Hypocreomycetidae</taxon>
        <taxon>Hypocreales</taxon>
        <taxon>Nectriaceae</taxon>
        <taxon>Fusarium</taxon>
        <taxon>Fusarium incarnatum-equiseti species complex</taxon>
    </lineage>
</organism>
<proteinExistence type="predicted"/>
<sequence length="1317" mass="137362">MKLSLLVWATSALASPCKPGTAPGYNLPGSLTTGSSPDSTSRAHGQPDQTGPLSGAASTGSVPFVSLPSTSSDIDKIETGTNTDGIPGPDNTQTGVIGTQTDVPGTGVQQPDNTETAVMGTETQVQETQPGGTQTGDVSGIDSSANIPSGSHSVGVPIFGDETSVGAPTGTETSGVPSSIGDQTSADGPSRTGSGDASATVPPGGVPTGTQIGDVPGPVDGDQTTGSAVFGTQTGGLPGIATGETSSLLEASGTQSQGTGSSPVDNPDVTSVPGENNTQTGSGAISSEVPSGEVSESGPVSQTGSDGNVTGGPNPGNTETDSPTDTDPTGGPIPTGPVTEATDVETGLNTQIAPGSSESNEGSQPELTFDTTLPAVDATLSGESQPFETQPLTGNPDDGTFITTEPANAEATAPVNSSTGSEPPNTQSGPAIETTGLGNSQPVESQPADSGAETETTLAEQPQLTESASSDIPSVPAVESTTKPDAGVTDSLPVSTAASDLPPITAAPGVTSAQPPPAPTGTVTEVPADWAPTCVSGHTEWTANTWITTTVDGSSTPTEVPVLVDTEDCDGDGAGLILWGFPHVSGTQFNLPGAPPFSLPCLPPLCSTPPTTGPGNGEEGDDDSSKSDKSTATCTDASTVSNCLVGCTTQVGVETPECTTTCSMTATGCSVTGTTTTTEMDACSATGDASSGCDVCPAEFQAENSDPEAPDDDFDSGSESGLARRWNGPDRNQESRVGNCDAGTFGTSFKFPNYPSGPDIFNNEKDLAKANSPLNAVTRWVWKEMNRNTCRPHAVGLYNEEASWARMKSPTIDHVFEKSFLRDYWRAITRKGARDVFGTIPNLEQNFISCNDLKKYGGISMSLVKDVFMKYPGATQNPGDVIQPSEANFLEDFMGMDEWTNKAKGIVTSPDQITNRNGQIKTYNANSLINPIMAIIAERMDLIYQVIVGVQITNMGISQEIMVRQNTRIYQALQAMDLSAKKNCKEKAVRNGKWSFADRYKDLMTSRFDGTERFSINPRLANSWNVLQTQITADFTAADERITAMPENNERDKTVKANWRAKYDTHYNSWQRIAATVQKAGAPKIVSPEWVWPEPLARRADDNELGFCNVELPTTSGPPTTFSTLVSTSSTDEQTTNSAPEPTSTAILCESDDDCGSMECNDDERSFCSSRLGQMPGMPKFCSCVAKPITTPPPTTTSAEEPKPTTSSIDEGECKTDEDCKAHECREGFHPVCGTGNPMNPSPPFCHCESDPPTSTKPAPPQDTHDPNDDFPEVECSVHADCDKWQGVCPRGNKYCSATDWELVNGVLTSKRAICSC</sequence>
<feature type="region of interest" description="Disordered" evidence="1">
    <location>
        <begin position="608"/>
        <end position="633"/>
    </location>
</feature>
<feature type="compositionally biased region" description="Polar residues" evidence="1">
    <location>
        <begin position="415"/>
        <end position="429"/>
    </location>
</feature>
<feature type="compositionally biased region" description="Polar residues" evidence="1">
    <location>
        <begin position="347"/>
        <end position="371"/>
    </location>
</feature>
<feature type="compositionally biased region" description="Polar residues" evidence="1">
    <location>
        <begin position="273"/>
        <end position="285"/>
    </location>
</feature>
<feature type="compositionally biased region" description="Low complexity" evidence="1">
    <location>
        <begin position="403"/>
        <end position="414"/>
    </location>
</feature>
<gene>
    <name evidence="2" type="ORF">NW766_009659</name>
</gene>
<feature type="compositionally biased region" description="Polar residues" evidence="1">
    <location>
        <begin position="79"/>
        <end position="152"/>
    </location>
</feature>
<evidence type="ECO:0000313" key="3">
    <source>
        <dbReference type="Proteomes" id="UP001152130"/>
    </source>
</evidence>
<evidence type="ECO:0000313" key="2">
    <source>
        <dbReference type="EMBL" id="KAJ4007851.1"/>
    </source>
</evidence>
<feature type="region of interest" description="Disordered" evidence="1">
    <location>
        <begin position="14"/>
        <end position="522"/>
    </location>
</feature>
<reference evidence="2" key="1">
    <citation type="submission" date="2022-10" db="EMBL/GenBank/DDBJ databases">
        <title>Fusarium specimens isolated from Avocado Roots.</title>
        <authorList>
            <person name="Stajich J."/>
            <person name="Roper C."/>
            <person name="Heimlech-Rivalta G."/>
        </authorList>
    </citation>
    <scope>NUCLEOTIDE SEQUENCE</scope>
    <source>
        <strain evidence="2">CF00143</strain>
    </source>
</reference>
<dbReference type="Proteomes" id="UP001152130">
    <property type="component" value="Unassembled WGS sequence"/>
</dbReference>
<feature type="compositionally biased region" description="Low complexity" evidence="1">
    <location>
        <begin position="252"/>
        <end position="262"/>
    </location>
</feature>
<name>A0A9W8PIC4_9HYPO</name>
<feature type="region of interest" description="Disordered" evidence="1">
    <location>
        <begin position="1248"/>
        <end position="1268"/>
    </location>
</feature>
<feature type="compositionally biased region" description="Low complexity" evidence="1">
    <location>
        <begin position="315"/>
        <end position="339"/>
    </location>
</feature>
<feature type="region of interest" description="Disordered" evidence="1">
    <location>
        <begin position="1192"/>
        <end position="1213"/>
    </location>
</feature>
<evidence type="ECO:0000256" key="1">
    <source>
        <dbReference type="SAM" id="MobiDB-lite"/>
    </source>
</evidence>
<feature type="compositionally biased region" description="Polar residues" evidence="1">
    <location>
        <begin position="436"/>
        <end position="472"/>
    </location>
</feature>
<feature type="compositionally biased region" description="Low complexity" evidence="1">
    <location>
        <begin position="1196"/>
        <end position="1207"/>
    </location>
</feature>
<feature type="region of interest" description="Disordered" evidence="1">
    <location>
        <begin position="702"/>
        <end position="741"/>
    </location>
</feature>
<feature type="compositionally biased region" description="Low complexity" evidence="1">
    <location>
        <begin position="286"/>
        <end position="308"/>
    </location>
</feature>
<feature type="region of interest" description="Disordered" evidence="1">
    <location>
        <begin position="1126"/>
        <end position="1145"/>
    </location>
</feature>
<protein>
    <submittedName>
        <fullName evidence="2">Uncharacterized protein</fullName>
    </submittedName>
</protein>